<dbReference type="InterPro" id="IPR057929">
    <property type="entry name" value="RamC_N"/>
</dbReference>
<dbReference type="InterPro" id="IPR012341">
    <property type="entry name" value="6hp_glycosidase-like_sf"/>
</dbReference>
<keyword evidence="2" id="KW-0418">Kinase</keyword>
<dbReference type="Proteomes" id="UP000523161">
    <property type="component" value="Unassembled WGS sequence"/>
</dbReference>
<name>A0A7Y5EK03_9GAMM</name>
<dbReference type="Gene3D" id="1.50.10.10">
    <property type="match status" value="1"/>
</dbReference>
<dbReference type="EMBL" id="JABSOD010000028">
    <property type="protein sequence ID" value="NRQ44372.1"/>
    <property type="molecule type" value="Genomic_DNA"/>
</dbReference>
<reference evidence="2 3" key="1">
    <citation type="submission" date="2020-06" db="EMBL/GenBank/DDBJ databases">
        <title>Rheinheimera sp. nov., a marine bacterium isolated from coastal.</title>
        <authorList>
            <person name="Yu Q."/>
            <person name="Qi Y."/>
            <person name="Pu J."/>
        </authorList>
    </citation>
    <scope>NUCLEOTIDE SEQUENCE [LARGE SCALE GENOMIC DNA]</scope>
    <source>
        <strain evidence="2 3">YQF-2</strain>
    </source>
</reference>
<organism evidence="2 3">
    <name type="scientific">Rheinheimera lutimaris</name>
    <dbReference type="NCBI Taxonomy" id="2740584"/>
    <lineage>
        <taxon>Bacteria</taxon>
        <taxon>Pseudomonadati</taxon>
        <taxon>Pseudomonadota</taxon>
        <taxon>Gammaproteobacteria</taxon>
        <taxon>Chromatiales</taxon>
        <taxon>Chromatiaceae</taxon>
        <taxon>Rheinheimera</taxon>
    </lineage>
</organism>
<evidence type="ECO:0000313" key="3">
    <source>
        <dbReference type="Proteomes" id="UP000523161"/>
    </source>
</evidence>
<dbReference type="Pfam" id="PF25816">
    <property type="entry name" value="RamC_N"/>
    <property type="match status" value="1"/>
</dbReference>
<dbReference type="InterPro" id="IPR058053">
    <property type="entry name" value="RamC_C"/>
</dbReference>
<dbReference type="SUPFAM" id="SSF56112">
    <property type="entry name" value="Protein kinase-like (PK-like)"/>
    <property type="match status" value="1"/>
</dbReference>
<accession>A0A7Y5EK03</accession>
<dbReference type="InterPro" id="IPR011009">
    <property type="entry name" value="Kinase-like_dom_sf"/>
</dbReference>
<feature type="domain" description="Protein kinase" evidence="1">
    <location>
        <begin position="233"/>
        <end position="559"/>
    </location>
</feature>
<dbReference type="GO" id="GO:0005524">
    <property type="term" value="F:ATP binding"/>
    <property type="evidence" value="ECO:0007669"/>
    <property type="project" value="InterPro"/>
</dbReference>
<evidence type="ECO:0000313" key="2">
    <source>
        <dbReference type="EMBL" id="NRQ44372.1"/>
    </source>
</evidence>
<dbReference type="NCBIfam" id="NF038151">
    <property type="entry name" value="lanthi_synth_III"/>
    <property type="match status" value="1"/>
</dbReference>
<dbReference type="PRINTS" id="PR01950">
    <property type="entry name" value="LANCSUPER"/>
</dbReference>
<protein>
    <submittedName>
        <fullName evidence="2">Protein kinase/lanthionine synthetase C family protein</fullName>
    </submittedName>
</protein>
<comment type="caution">
    <text evidence="2">The sequence shown here is derived from an EMBL/GenBank/DDBJ whole genome shotgun (WGS) entry which is preliminary data.</text>
</comment>
<dbReference type="Pfam" id="PF00069">
    <property type="entry name" value="Pkinase"/>
    <property type="match status" value="1"/>
</dbReference>
<dbReference type="InterPro" id="IPR007822">
    <property type="entry name" value="LANC-like"/>
</dbReference>
<dbReference type="SMART" id="SM00220">
    <property type="entry name" value="S_TKc"/>
    <property type="match status" value="1"/>
</dbReference>
<dbReference type="InterPro" id="IPR053524">
    <property type="entry name" value="Aerial_hyphae_peptide-synth"/>
</dbReference>
<dbReference type="AlphaFoldDB" id="A0A7Y5EK03"/>
<dbReference type="PROSITE" id="PS50011">
    <property type="entry name" value="PROTEIN_KINASE_DOM"/>
    <property type="match status" value="1"/>
</dbReference>
<dbReference type="Gene3D" id="1.10.510.10">
    <property type="entry name" value="Transferase(Phosphotransferase) domain 1"/>
    <property type="match status" value="1"/>
</dbReference>
<dbReference type="SMART" id="SM01260">
    <property type="entry name" value="LANC_like"/>
    <property type="match status" value="1"/>
</dbReference>
<dbReference type="InterPro" id="IPR000719">
    <property type="entry name" value="Prot_kinase_dom"/>
</dbReference>
<sequence length="883" mass="97405">MYWIEKRAGRELFNYVFCSSRKYTSIADYRSECCDYYPLVSGLIGSGWGLHYSAGIWAKVLPENYLSVNSGFKIHLSCNSQNGEKMLSAVVPYLLNKRVAFKFIVDRRCHSYVNSQMCTKSASGKFITVYPQSNEEFKNVVRELVALTLGFDGPYILSDKRMEGSKVVFYRFGAFLERSDLNVRAERTQLVQLPSGKWSVDKRTPFFSLPEGVSDPFGDAPEYPAEVIIHNRYRAKGWLGDSNKGGVYLAEDLETGLDVVLKEVRPHINDDADGISDSISLLFNEEKALVSLKDTGVVPQVLDSFVEWENSFLVLEKLPGITLGTLRAQETFSLCLATNPTRERIIEFYQALLDIAEKVLEAIYRAHDAGVYIVDVAPQNFIFDEVSGKVWLIDLEAARFVGDERAAQIGTLGYADNPGQGKPFDAQLDLSAAANVIYNLVCPVNELFPLNPDLKASLLEYISTYVGGSVEVNRFILGISADRDKNLALLAAAKASLAGMKQPQHEACYALQQNGYVQLQKRLAAGIQKNLSVMEGKLDYRPDYRAAIVGDLSLYHGASGILLSLKQSKAEIKPEVIAAYIAGVKATNVQQVVPGLGVGLAGIAKTLMELGELGLATEVLQQALNSELLFDSFDIFYGASGVGLIALELYKTTNEPMLLERAECIAGRIWDELGLEAPDDAKIIHNEEVFSGYYHGASGLACFFTELAELSSARNWFLAAEVCINFELRQAQQHVDGYLTWFRSDKRQVTSPYLRVGAAGIMHALLRCYRHSGNAIYLEACEQAALYLRNKISVTPGYLNGFSGIGFIFIELYEVTSNITYLAEAKRLGALVQLFSFGNEHELSVAGEDSLRPADDLGSGSAGCLLFISRLIGACAAEEFQHA</sequence>
<dbReference type="GO" id="GO:0004672">
    <property type="term" value="F:protein kinase activity"/>
    <property type="evidence" value="ECO:0007669"/>
    <property type="project" value="InterPro"/>
</dbReference>
<dbReference type="Gene3D" id="3.30.200.20">
    <property type="entry name" value="Phosphorylase Kinase, domain 1"/>
    <property type="match status" value="1"/>
</dbReference>
<gene>
    <name evidence="2" type="ORF">HRH59_17685</name>
</gene>
<evidence type="ECO:0000259" key="1">
    <source>
        <dbReference type="PROSITE" id="PS50011"/>
    </source>
</evidence>
<dbReference type="GO" id="GO:0005975">
    <property type="term" value="P:carbohydrate metabolic process"/>
    <property type="evidence" value="ECO:0007669"/>
    <property type="project" value="InterPro"/>
</dbReference>
<dbReference type="SUPFAM" id="SSF158745">
    <property type="entry name" value="LanC-like"/>
    <property type="match status" value="1"/>
</dbReference>
<dbReference type="GO" id="GO:0031179">
    <property type="term" value="P:peptide modification"/>
    <property type="evidence" value="ECO:0007669"/>
    <property type="project" value="InterPro"/>
</dbReference>
<dbReference type="RefSeq" id="WP_173502599.1">
    <property type="nucleotide sequence ID" value="NZ_JABSOD010000028.1"/>
</dbReference>
<proteinExistence type="predicted"/>
<dbReference type="Pfam" id="PF05147">
    <property type="entry name" value="LANC_like"/>
    <property type="match status" value="1"/>
</dbReference>
<keyword evidence="2" id="KW-0808">Transferase</keyword>
<keyword evidence="3" id="KW-1185">Reference proteome</keyword>
<dbReference type="CDD" id="cd04791">
    <property type="entry name" value="LanC_SerThrkinase"/>
    <property type="match status" value="1"/>
</dbReference>